<name>U3A3P2_9VIBR</name>
<evidence type="ECO:0000256" key="6">
    <source>
        <dbReference type="ARBA" id="ARBA00029447"/>
    </source>
</evidence>
<dbReference type="OrthoDB" id="8724845at2"/>
<dbReference type="InterPro" id="IPR004089">
    <property type="entry name" value="MCPsignal_dom"/>
</dbReference>
<dbReference type="CDD" id="cd06225">
    <property type="entry name" value="HAMP"/>
    <property type="match status" value="1"/>
</dbReference>
<dbReference type="EMBL" id="BATL01000013">
    <property type="protein sequence ID" value="GAD74631.1"/>
    <property type="molecule type" value="Genomic_DNA"/>
</dbReference>
<keyword evidence="8" id="KW-0175">Coiled coil</keyword>
<evidence type="ECO:0008006" key="14">
    <source>
        <dbReference type="Google" id="ProtNLM"/>
    </source>
</evidence>
<sequence length="629" mass="70291">MLGSPSPSHIFNQFSIRTKFILINAILIVGILFYGAFEQISLNNLHELEVASVQNTAAEVDLLNLRRFEKDFISRHNLKYKTRFDETFAVLSNRLTALDKRLHEHGLQFDGQIDLISSTLNQYRVMFTDLVAQIQLLDSPTSSDSLIQQLTQARQQLKQDIIQLNELQAKVDFSSLMEHDLTYQAIPTQHHQQALLNELAKFQTTYPQQTQLKASIQQYQDDLAQVFQAYQVLGMTPDEGLRGKLRQTVHQTEQEILSLQDEIETAILDASNNVKNQLHLFGALIAITISVLLAFIGRSIILRIRAINTMMQEIANGNGDLTLRMNPKGNDELAQLGRSFDQFIDKVHGLIKEAASVKEVLLNSSSESEHAAENSIKNAEQQKIESESVATAINELVETSNEITRNIEYAASHTSEIKEASHCALKITHQASDSMHSLASNIINSQELIQQLEEQSREINSVISTIQTIAEQTNLLALNAAIEAARAGEYGRGFAVVADEVRDLSMKTDQSTRQIETTISNLTDQVHRTVSLMSESQSQAEATQQETKQVVSAIDSMNQQIEDLFDLNAQIATASEQQSVVSGDIDRNVTQISSLANDTHREIQSSVTCTKQVSQVSLKLDAIVTQFRY</sequence>
<dbReference type="CDD" id="cd11386">
    <property type="entry name" value="MCP_signal"/>
    <property type="match status" value="1"/>
</dbReference>
<dbReference type="PROSITE" id="PS50885">
    <property type="entry name" value="HAMP"/>
    <property type="match status" value="1"/>
</dbReference>
<gene>
    <name evidence="12" type="ORF">VAZ01S_013_00380</name>
</gene>
<keyword evidence="13" id="KW-1185">Reference proteome</keyword>
<protein>
    <recommendedName>
        <fullName evidence="14">Methyl-accepting chemotaxis protein</fullName>
    </recommendedName>
</protein>
<feature type="domain" description="HAMP" evidence="11">
    <location>
        <begin position="298"/>
        <end position="352"/>
    </location>
</feature>
<keyword evidence="4 9" id="KW-0472">Membrane</keyword>
<evidence type="ECO:0000259" key="11">
    <source>
        <dbReference type="PROSITE" id="PS50885"/>
    </source>
</evidence>
<dbReference type="InterPro" id="IPR003660">
    <property type="entry name" value="HAMP_dom"/>
</dbReference>
<dbReference type="SUPFAM" id="SSF58104">
    <property type="entry name" value="Methyl-accepting chemotaxis protein (MCP) signaling domain"/>
    <property type="match status" value="1"/>
</dbReference>
<evidence type="ECO:0000256" key="8">
    <source>
        <dbReference type="SAM" id="Coils"/>
    </source>
</evidence>
<feature type="transmembrane region" description="Helical" evidence="9">
    <location>
        <begin position="20"/>
        <end position="37"/>
    </location>
</feature>
<evidence type="ECO:0000256" key="2">
    <source>
        <dbReference type="ARBA" id="ARBA00022692"/>
    </source>
</evidence>
<dbReference type="GO" id="GO:0016020">
    <property type="term" value="C:membrane"/>
    <property type="evidence" value="ECO:0007669"/>
    <property type="project" value="UniProtKB-SubCell"/>
</dbReference>
<keyword evidence="5 7" id="KW-0807">Transducer</keyword>
<dbReference type="Gene3D" id="6.10.340.10">
    <property type="match status" value="1"/>
</dbReference>
<dbReference type="SMART" id="SM00304">
    <property type="entry name" value="HAMP"/>
    <property type="match status" value="1"/>
</dbReference>
<dbReference type="GO" id="GO:0004888">
    <property type="term" value="F:transmembrane signaling receptor activity"/>
    <property type="evidence" value="ECO:0007669"/>
    <property type="project" value="InterPro"/>
</dbReference>
<dbReference type="Pfam" id="PF00672">
    <property type="entry name" value="HAMP"/>
    <property type="match status" value="1"/>
</dbReference>
<feature type="domain" description="Methyl-accepting transducer" evidence="10">
    <location>
        <begin position="357"/>
        <end position="593"/>
    </location>
</feature>
<proteinExistence type="inferred from homology"/>
<feature type="coiled-coil region" evidence="8">
    <location>
        <begin position="242"/>
        <end position="269"/>
    </location>
</feature>
<dbReference type="Gene3D" id="1.10.287.950">
    <property type="entry name" value="Methyl-accepting chemotaxis protein"/>
    <property type="match status" value="1"/>
</dbReference>
<evidence type="ECO:0000259" key="10">
    <source>
        <dbReference type="PROSITE" id="PS50111"/>
    </source>
</evidence>
<dbReference type="PANTHER" id="PTHR32089:SF119">
    <property type="entry name" value="METHYL-ACCEPTING CHEMOTAXIS PROTEIN CTPL"/>
    <property type="match status" value="1"/>
</dbReference>
<keyword evidence="2 9" id="KW-0812">Transmembrane</keyword>
<evidence type="ECO:0000256" key="9">
    <source>
        <dbReference type="SAM" id="Phobius"/>
    </source>
</evidence>
<comment type="similarity">
    <text evidence="6">Belongs to the methyl-accepting chemotaxis (MCP) protein family.</text>
</comment>
<dbReference type="AlphaFoldDB" id="U3A3P2"/>
<dbReference type="GO" id="GO:0006935">
    <property type="term" value="P:chemotaxis"/>
    <property type="evidence" value="ECO:0007669"/>
    <property type="project" value="InterPro"/>
</dbReference>
<dbReference type="Pfam" id="PF00015">
    <property type="entry name" value="MCPsignal"/>
    <property type="match status" value="1"/>
</dbReference>
<evidence type="ECO:0000256" key="5">
    <source>
        <dbReference type="ARBA" id="ARBA00023224"/>
    </source>
</evidence>
<evidence type="ECO:0000256" key="4">
    <source>
        <dbReference type="ARBA" id="ARBA00023136"/>
    </source>
</evidence>
<evidence type="ECO:0000313" key="12">
    <source>
        <dbReference type="EMBL" id="GAD74631.1"/>
    </source>
</evidence>
<evidence type="ECO:0000256" key="3">
    <source>
        <dbReference type="ARBA" id="ARBA00022989"/>
    </source>
</evidence>
<dbReference type="PROSITE" id="PS50111">
    <property type="entry name" value="CHEMOTAXIS_TRANSDUC_2"/>
    <property type="match status" value="1"/>
</dbReference>
<dbReference type="FunFam" id="1.10.287.950:FF:000001">
    <property type="entry name" value="Methyl-accepting chemotaxis sensory transducer"/>
    <property type="match status" value="1"/>
</dbReference>
<dbReference type="PANTHER" id="PTHR32089">
    <property type="entry name" value="METHYL-ACCEPTING CHEMOTAXIS PROTEIN MCPB"/>
    <property type="match status" value="1"/>
</dbReference>
<dbReference type="Proteomes" id="UP000016567">
    <property type="component" value="Unassembled WGS sequence"/>
</dbReference>
<dbReference type="SMART" id="SM00283">
    <property type="entry name" value="MA"/>
    <property type="match status" value="1"/>
</dbReference>
<dbReference type="STRING" id="1219077.VAZ01S_013_00380"/>
<comment type="subcellular location">
    <subcellularLocation>
        <location evidence="1">Membrane</location>
        <topology evidence="1">Multi-pass membrane protein</topology>
    </subcellularLocation>
</comment>
<dbReference type="eggNOG" id="COG0840">
    <property type="taxonomic scope" value="Bacteria"/>
</dbReference>
<feature type="transmembrane region" description="Helical" evidence="9">
    <location>
        <begin position="278"/>
        <end position="301"/>
    </location>
</feature>
<dbReference type="PRINTS" id="PR00260">
    <property type="entry name" value="CHEMTRNSDUCR"/>
</dbReference>
<evidence type="ECO:0000313" key="13">
    <source>
        <dbReference type="Proteomes" id="UP000016567"/>
    </source>
</evidence>
<dbReference type="GO" id="GO:0007165">
    <property type="term" value="P:signal transduction"/>
    <property type="evidence" value="ECO:0007669"/>
    <property type="project" value="UniProtKB-KW"/>
</dbReference>
<evidence type="ECO:0000256" key="7">
    <source>
        <dbReference type="PROSITE-ProRule" id="PRU00284"/>
    </source>
</evidence>
<comment type="caution">
    <text evidence="12">The sequence shown here is derived from an EMBL/GenBank/DDBJ whole genome shotgun (WGS) entry which is preliminary data.</text>
</comment>
<organism evidence="12 13">
    <name type="scientific">Vibrio azureus NBRC 104587</name>
    <dbReference type="NCBI Taxonomy" id="1219077"/>
    <lineage>
        <taxon>Bacteria</taxon>
        <taxon>Pseudomonadati</taxon>
        <taxon>Pseudomonadota</taxon>
        <taxon>Gammaproteobacteria</taxon>
        <taxon>Vibrionales</taxon>
        <taxon>Vibrionaceae</taxon>
        <taxon>Vibrio</taxon>
    </lineage>
</organism>
<dbReference type="InterPro" id="IPR004090">
    <property type="entry name" value="Chemotax_Me-accpt_rcpt"/>
</dbReference>
<keyword evidence="3 9" id="KW-1133">Transmembrane helix</keyword>
<accession>U3A3P2</accession>
<reference evidence="12 13" key="1">
    <citation type="submission" date="2013-09" db="EMBL/GenBank/DDBJ databases">
        <title>Whole genome shotgun sequence of Vibrio azureus NBRC 104587.</title>
        <authorList>
            <person name="Isaki S."/>
            <person name="Hosoyama A."/>
            <person name="Numata M."/>
            <person name="Hashimoto M."/>
            <person name="Hosoyama Y."/>
            <person name="Tsuchikane K."/>
            <person name="Noguchi M."/>
            <person name="Hirakata S."/>
            <person name="Ichikawa N."/>
            <person name="Ohji S."/>
            <person name="Yamazoe A."/>
            <person name="Fujita N."/>
        </authorList>
    </citation>
    <scope>NUCLEOTIDE SEQUENCE [LARGE SCALE GENOMIC DNA]</scope>
    <source>
        <strain evidence="12 13">NBRC 104587</strain>
    </source>
</reference>
<evidence type="ECO:0000256" key="1">
    <source>
        <dbReference type="ARBA" id="ARBA00004141"/>
    </source>
</evidence>
<dbReference type="RefSeq" id="WP_021708411.1">
    <property type="nucleotide sequence ID" value="NZ_BAOB01000051.1"/>
</dbReference>